<proteinExistence type="predicted"/>
<keyword evidence="2" id="KW-1185">Reference proteome</keyword>
<gene>
    <name evidence="1" type="ORF">THAOC_24726</name>
</gene>
<comment type="caution">
    <text evidence="1">The sequence shown here is derived from an EMBL/GenBank/DDBJ whole genome shotgun (WGS) entry which is preliminary data.</text>
</comment>
<evidence type="ECO:0000313" key="1">
    <source>
        <dbReference type="EMBL" id="EJK55536.1"/>
    </source>
</evidence>
<dbReference type="AlphaFoldDB" id="K0S3H8"/>
<dbReference type="Proteomes" id="UP000266841">
    <property type="component" value="Unassembled WGS sequence"/>
</dbReference>
<organism evidence="1 2">
    <name type="scientific">Thalassiosira oceanica</name>
    <name type="common">Marine diatom</name>
    <dbReference type="NCBI Taxonomy" id="159749"/>
    <lineage>
        <taxon>Eukaryota</taxon>
        <taxon>Sar</taxon>
        <taxon>Stramenopiles</taxon>
        <taxon>Ochrophyta</taxon>
        <taxon>Bacillariophyta</taxon>
        <taxon>Coscinodiscophyceae</taxon>
        <taxon>Thalassiosirophycidae</taxon>
        <taxon>Thalassiosirales</taxon>
        <taxon>Thalassiosiraceae</taxon>
        <taxon>Thalassiosira</taxon>
    </lineage>
</organism>
<accession>K0S3H8</accession>
<feature type="non-terminal residue" evidence="1">
    <location>
        <position position="1"/>
    </location>
</feature>
<protein>
    <submittedName>
        <fullName evidence="1">Uncharacterized protein</fullName>
    </submittedName>
</protein>
<name>K0S3H8_THAOC</name>
<evidence type="ECO:0000313" key="2">
    <source>
        <dbReference type="Proteomes" id="UP000266841"/>
    </source>
</evidence>
<sequence>VERLVAAVASAESLGGGRREGQWGGEAVSPALLAVGGATLPLRGHAFDYETGSSRRAVAAVGREL</sequence>
<reference evidence="1 2" key="1">
    <citation type="journal article" date="2012" name="Genome Biol.">
        <title>Genome and low-iron response of an oceanic diatom adapted to chronic iron limitation.</title>
        <authorList>
            <person name="Lommer M."/>
            <person name="Specht M."/>
            <person name="Roy A.S."/>
            <person name="Kraemer L."/>
            <person name="Andreson R."/>
            <person name="Gutowska M.A."/>
            <person name="Wolf J."/>
            <person name="Bergner S.V."/>
            <person name="Schilhabel M.B."/>
            <person name="Klostermeier U.C."/>
            <person name="Beiko R.G."/>
            <person name="Rosenstiel P."/>
            <person name="Hippler M."/>
            <person name="Laroche J."/>
        </authorList>
    </citation>
    <scope>NUCLEOTIDE SEQUENCE [LARGE SCALE GENOMIC DNA]</scope>
    <source>
        <strain evidence="1 2">CCMP1005</strain>
    </source>
</reference>
<dbReference type="EMBL" id="AGNL01033810">
    <property type="protein sequence ID" value="EJK55536.1"/>
    <property type="molecule type" value="Genomic_DNA"/>
</dbReference>